<protein>
    <submittedName>
        <fullName evidence="1">Uncharacterized protein</fullName>
    </submittedName>
</protein>
<dbReference type="Proteomes" id="UP000499080">
    <property type="component" value="Unassembled WGS sequence"/>
</dbReference>
<reference evidence="1 2" key="1">
    <citation type="journal article" date="2019" name="Sci. Rep.">
        <title>Orb-weaving spider Araneus ventricosus genome elucidates the spidroin gene catalogue.</title>
        <authorList>
            <person name="Kono N."/>
            <person name="Nakamura H."/>
            <person name="Ohtoshi R."/>
            <person name="Moran D.A.P."/>
            <person name="Shinohara A."/>
            <person name="Yoshida Y."/>
            <person name="Fujiwara M."/>
            <person name="Mori M."/>
            <person name="Tomita M."/>
            <person name="Arakawa K."/>
        </authorList>
    </citation>
    <scope>NUCLEOTIDE SEQUENCE [LARGE SCALE GENOMIC DNA]</scope>
</reference>
<name>A0A4Y2USR1_ARAVE</name>
<organism evidence="1 2">
    <name type="scientific">Araneus ventricosus</name>
    <name type="common">Orbweaver spider</name>
    <name type="synonym">Epeira ventricosa</name>
    <dbReference type="NCBI Taxonomy" id="182803"/>
    <lineage>
        <taxon>Eukaryota</taxon>
        <taxon>Metazoa</taxon>
        <taxon>Ecdysozoa</taxon>
        <taxon>Arthropoda</taxon>
        <taxon>Chelicerata</taxon>
        <taxon>Arachnida</taxon>
        <taxon>Araneae</taxon>
        <taxon>Araneomorphae</taxon>
        <taxon>Entelegynae</taxon>
        <taxon>Araneoidea</taxon>
        <taxon>Araneidae</taxon>
        <taxon>Araneus</taxon>
    </lineage>
</organism>
<sequence>MKLFGSTYERKLGKGLSALMKENKCPVSSRINDLRLGSDLKVITAYKISIEVEKTVAEELTNEEEDTTIVLVLLYCETLRPIGNVSALWSEGSKFGTRFH</sequence>
<dbReference type="EMBL" id="BGPR01039215">
    <property type="protein sequence ID" value="GBO15144.1"/>
    <property type="molecule type" value="Genomic_DNA"/>
</dbReference>
<accession>A0A4Y2USR1</accession>
<keyword evidence="2" id="KW-1185">Reference proteome</keyword>
<evidence type="ECO:0000313" key="1">
    <source>
        <dbReference type="EMBL" id="GBO15144.1"/>
    </source>
</evidence>
<dbReference type="AlphaFoldDB" id="A0A4Y2USR1"/>
<proteinExistence type="predicted"/>
<comment type="caution">
    <text evidence="1">The sequence shown here is derived from an EMBL/GenBank/DDBJ whole genome shotgun (WGS) entry which is preliminary data.</text>
</comment>
<evidence type="ECO:0000313" key="2">
    <source>
        <dbReference type="Proteomes" id="UP000499080"/>
    </source>
</evidence>
<gene>
    <name evidence="1" type="ORF">AVEN_201437_1</name>
</gene>